<reference evidence="1" key="1">
    <citation type="journal article" date="2014" name="Front. Microbiol.">
        <title>High frequency of phylogenetically diverse reductive dehalogenase-homologous genes in deep subseafloor sedimentary metagenomes.</title>
        <authorList>
            <person name="Kawai M."/>
            <person name="Futagami T."/>
            <person name="Toyoda A."/>
            <person name="Takaki Y."/>
            <person name="Nishi S."/>
            <person name="Hori S."/>
            <person name="Arai W."/>
            <person name="Tsubouchi T."/>
            <person name="Morono Y."/>
            <person name="Uchiyama I."/>
            <person name="Ito T."/>
            <person name="Fujiyama A."/>
            <person name="Inagaki F."/>
            <person name="Takami H."/>
        </authorList>
    </citation>
    <scope>NUCLEOTIDE SEQUENCE</scope>
    <source>
        <strain evidence="1">Expedition CK06-06</strain>
    </source>
</reference>
<comment type="caution">
    <text evidence="1">The sequence shown here is derived from an EMBL/GenBank/DDBJ whole genome shotgun (WGS) entry which is preliminary data.</text>
</comment>
<gene>
    <name evidence="1" type="ORF">S03H2_35733</name>
</gene>
<organism evidence="1">
    <name type="scientific">marine sediment metagenome</name>
    <dbReference type="NCBI Taxonomy" id="412755"/>
    <lineage>
        <taxon>unclassified sequences</taxon>
        <taxon>metagenomes</taxon>
        <taxon>ecological metagenomes</taxon>
    </lineage>
</organism>
<sequence>MVLYPEEISEEREEVALNTNEVIPDYQFYLKMYTAHQMMDFESPKAD</sequence>
<protein>
    <submittedName>
        <fullName evidence="1">Uncharacterized protein</fullName>
    </submittedName>
</protein>
<dbReference type="EMBL" id="BARU01021878">
    <property type="protein sequence ID" value="GAH50352.1"/>
    <property type="molecule type" value="Genomic_DNA"/>
</dbReference>
<evidence type="ECO:0000313" key="1">
    <source>
        <dbReference type="EMBL" id="GAH50352.1"/>
    </source>
</evidence>
<name>X1FZB6_9ZZZZ</name>
<proteinExistence type="predicted"/>
<dbReference type="AlphaFoldDB" id="X1FZB6"/>
<accession>X1FZB6</accession>